<comment type="similarity">
    <text evidence="9 11">Belongs to the TonB-dependent receptor family.</text>
</comment>
<organism evidence="14 15">
    <name type="scientific">Sphingomonas cynarae</name>
    <dbReference type="NCBI Taxonomy" id="930197"/>
    <lineage>
        <taxon>Bacteria</taxon>
        <taxon>Pseudomonadati</taxon>
        <taxon>Pseudomonadota</taxon>
        <taxon>Alphaproteobacteria</taxon>
        <taxon>Sphingomonadales</taxon>
        <taxon>Sphingomonadaceae</taxon>
        <taxon>Sphingomonas</taxon>
    </lineage>
</organism>
<evidence type="ECO:0000313" key="15">
    <source>
        <dbReference type="Proteomes" id="UP001500523"/>
    </source>
</evidence>
<dbReference type="SUPFAM" id="SSF56935">
    <property type="entry name" value="Porins"/>
    <property type="match status" value="1"/>
</dbReference>
<dbReference type="Gene3D" id="2.40.170.20">
    <property type="entry name" value="TonB-dependent receptor, beta-barrel domain"/>
    <property type="match status" value="1"/>
</dbReference>
<proteinExistence type="inferred from homology"/>
<dbReference type="Gene3D" id="2.170.130.10">
    <property type="entry name" value="TonB-dependent receptor, plug domain"/>
    <property type="match status" value="1"/>
</dbReference>
<evidence type="ECO:0000256" key="9">
    <source>
        <dbReference type="PROSITE-ProRule" id="PRU01360"/>
    </source>
</evidence>
<dbReference type="Pfam" id="PF07715">
    <property type="entry name" value="Plug"/>
    <property type="match status" value="1"/>
</dbReference>
<gene>
    <name evidence="14" type="ORF">GCM10022268_15380</name>
</gene>
<dbReference type="EMBL" id="BAABBF010000003">
    <property type="protein sequence ID" value="GAA3706844.1"/>
    <property type="molecule type" value="Genomic_DNA"/>
</dbReference>
<dbReference type="InterPro" id="IPR037066">
    <property type="entry name" value="Plug_dom_sf"/>
</dbReference>
<evidence type="ECO:0000256" key="5">
    <source>
        <dbReference type="ARBA" id="ARBA00022729"/>
    </source>
</evidence>
<dbReference type="Proteomes" id="UP001500523">
    <property type="component" value="Unassembled WGS sequence"/>
</dbReference>
<evidence type="ECO:0000256" key="3">
    <source>
        <dbReference type="ARBA" id="ARBA00022452"/>
    </source>
</evidence>
<accession>A0ABP7DME7</accession>
<evidence type="ECO:0000256" key="11">
    <source>
        <dbReference type="RuleBase" id="RU003357"/>
    </source>
</evidence>
<feature type="domain" description="TonB-dependent receptor-like beta-barrel" evidence="12">
    <location>
        <begin position="454"/>
        <end position="1050"/>
    </location>
</feature>
<comment type="caution">
    <text evidence="14">The sequence shown here is derived from an EMBL/GenBank/DDBJ whole genome shotgun (WGS) entry which is preliminary data.</text>
</comment>
<dbReference type="InterPro" id="IPR012910">
    <property type="entry name" value="Plug_dom"/>
</dbReference>
<dbReference type="InterPro" id="IPR036942">
    <property type="entry name" value="Beta-barrel_TonB_sf"/>
</dbReference>
<evidence type="ECO:0000313" key="14">
    <source>
        <dbReference type="EMBL" id="GAA3706844.1"/>
    </source>
</evidence>
<evidence type="ECO:0000256" key="7">
    <source>
        <dbReference type="ARBA" id="ARBA00023136"/>
    </source>
</evidence>
<dbReference type="PROSITE" id="PS52016">
    <property type="entry name" value="TONB_DEPENDENT_REC_3"/>
    <property type="match status" value="1"/>
</dbReference>
<keyword evidence="2 9" id="KW-0813">Transport</keyword>
<dbReference type="Pfam" id="PF00593">
    <property type="entry name" value="TonB_dep_Rec_b-barrel"/>
    <property type="match status" value="1"/>
</dbReference>
<keyword evidence="6 11" id="KW-0798">TonB box</keyword>
<reference evidence="15" key="1">
    <citation type="journal article" date="2019" name="Int. J. Syst. Evol. Microbiol.">
        <title>The Global Catalogue of Microorganisms (GCM) 10K type strain sequencing project: providing services to taxonomists for standard genome sequencing and annotation.</title>
        <authorList>
            <consortium name="The Broad Institute Genomics Platform"/>
            <consortium name="The Broad Institute Genome Sequencing Center for Infectious Disease"/>
            <person name="Wu L."/>
            <person name="Ma J."/>
        </authorList>
    </citation>
    <scope>NUCLEOTIDE SEQUENCE [LARGE SCALE GENOMIC DNA]</scope>
    <source>
        <strain evidence="15">JCM 17498</strain>
    </source>
</reference>
<evidence type="ECO:0000256" key="10">
    <source>
        <dbReference type="PROSITE-ProRule" id="PRU10144"/>
    </source>
</evidence>
<dbReference type="PANTHER" id="PTHR47234:SF2">
    <property type="entry name" value="TONB-DEPENDENT RECEPTOR"/>
    <property type="match status" value="1"/>
</dbReference>
<dbReference type="InterPro" id="IPR010917">
    <property type="entry name" value="TonB_rcpt_CS"/>
</dbReference>
<feature type="short sequence motif" description="TonB C-terminal box" evidence="10">
    <location>
        <begin position="1066"/>
        <end position="1083"/>
    </location>
</feature>
<dbReference type="PANTHER" id="PTHR47234">
    <property type="match status" value="1"/>
</dbReference>
<evidence type="ECO:0000256" key="1">
    <source>
        <dbReference type="ARBA" id="ARBA00004571"/>
    </source>
</evidence>
<dbReference type="InterPro" id="IPR039426">
    <property type="entry name" value="TonB-dep_rcpt-like"/>
</dbReference>
<keyword evidence="14" id="KW-0675">Receptor</keyword>
<evidence type="ECO:0000256" key="8">
    <source>
        <dbReference type="ARBA" id="ARBA00023237"/>
    </source>
</evidence>
<name>A0ABP7DME7_9SPHN</name>
<keyword evidence="5" id="KW-0732">Signal</keyword>
<evidence type="ECO:0000259" key="12">
    <source>
        <dbReference type="Pfam" id="PF00593"/>
    </source>
</evidence>
<keyword evidence="15" id="KW-1185">Reference proteome</keyword>
<keyword evidence="3 9" id="KW-1134">Transmembrane beta strand</keyword>
<comment type="subcellular location">
    <subcellularLocation>
        <location evidence="1 9">Cell outer membrane</location>
        <topology evidence="1 9">Multi-pass membrane protein</topology>
    </subcellularLocation>
</comment>
<feature type="domain" description="TonB-dependent receptor plug" evidence="13">
    <location>
        <begin position="67"/>
        <end position="180"/>
    </location>
</feature>
<keyword evidence="8 9" id="KW-0998">Cell outer membrane</keyword>
<sequence length="1083" mass="115326">MSATALVGSGIGVAPVYGQTATPTQAAASQIESPISPAAAIDEPDAADDQEITVTGSRIRVRNTIDAAIPIATVTATELLGARGDISLGDAINQLPQLRSTFSQANSTAFIGTAGINQLDLRGLGTARTLTLLNGRRIVSASPGSYAPDINTLPFALIQQVDLITGGQSAIYGSDAIAGVVNFITRRDYEGTSLRMQGGVSKYGDRGNQLVSGLTGANFFEGRMNLTVAAEYSHADPFYFADRDYLGTYGGNAGFITSQITTAPNRNFDGIPNAVFVPRGIVFGNRSLGGTVVTSCPTATTAANAAQRAAICTGQNTPTGGALAYNFLFQNDGSLLRDSPTTTGLTDNRAIGGGVLFGGTATGREGAQLSPELDRFNANILLSGTISSAFKPFAEFGFTQVKAYQQSTQPSFTGGTLSGTASVNNPFLTPAARVTLSTILPVNATTFTFNRFNNDLGTRAEAHTRRTYRGVIGIGGDIWDTANLRYEIAGNYGRTENHYRTGGNVLVANYNRAFNAVVAPASFTGSNFVLNSQNQRVVCAVNANTSATDDDANCVPLNLFGENRADPRAIRYSLYTSTRDQWAEQINATAFVSGDTSGLFKLPGGPIGFSLGGEYRREDAFSGQDPVTASGATFLNAAAIFSPPAIEIKEAYGEIRLPLLANLPLIHELTVEGAGRVSDYGGTTGSVWAWNASGIWAPAPDIRFRANYSRSVRAPNLGDQFATAGVTFVNGLSDPCDQPGGTNSGNNVTTNPNRARNCAAAGIPTTITFTDPASGASLTRPWTNQPTSGVAGVNRGNPDLVPEIGNSFTVGTIFTPRIIPGFQLKVDYYNIRVKRVISGLNGQTIINRCYDDPVGIDNNFCSAVFRRTSSNAVENLTFNGQSNRQIDQSQFAIPLAGDSVSFINQPFNFAKLSTRGIDVDTNYTKKFGDGLSINAHLIVSYVKERLSYSFITDPSRYDRLDQQLGDPRWQGQFSLSGTAGVLDVNYNARYVGKQIVSGLSYDTFFSVQGRPATNPDARPFVFYDPVVYHNFRIGINATKDHRFYFGVDNVGNELPPLDLTGVGSDAIYPNIGRFFYAGVEAKF</sequence>
<dbReference type="PROSITE" id="PS01156">
    <property type="entry name" value="TONB_DEPENDENT_REC_2"/>
    <property type="match status" value="1"/>
</dbReference>
<evidence type="ECO:0000259" key="13">
    <source>
        <dbReference type="Pfam" id="PF07715"/>
    </source>
</evidence>
<keyword evidence="4 9" id="KW-0812">Transmembrane</keyword>
<protein>
    <submittedName>
        <fullName evidence="14">TonB-dependent receptor</fullName>
    </submittedName>
</protein>
<evidence type="ECO:0000256" key="6">
    <source>
        <dbReference type="ARBA" id="ARBA00023077"/>
    </source>
</evidence>
<evidence type="ECO:0000256" key="2">
    <source>
        <dbReference type="ARBA" id="ARBA00022448"/>
    </source>
</evidence>
<keyword evidence="7 9" id="KW-0472">Membrane</keyword>
<evidence type="ECO:0000256" key="4">
    <source>
        <dbReference type="ARBA" id="ARBA00022692"/>
    </source>
</evidence>
<dbReference type="InterPro" id="IPR000531">
    <property type="entry name" value="Beta-barrel_TonB"/>
</dbReference>